<organism evidence="3 4">
    <name type="scientific">Pseudonocardia aurantiaca</name>
    <dbReference type="NCBI Taxonomy" id="75290"/>
    <lineage>
        <taxon>Bacteria</taxon>
        <taxon>Bacillati</taxon>
        <taxon>Actinomycetota</taxon>
        <taxon>Actinomycetes</taxon>
        <taxon>Pseudonocardiales</taxon>
        <taxon>Pseudonocardiaceae</taxon>
        <taxon>Pseudonocardia</taxon>
    </lineage>
</organism>
<keyword evidence="2" id="KW-1133">Transmembrane helix</keyword>
<accession>A0ABW4FG85</accession>
<feature type="transmembrane region" description="Helical" evidence="2">
    <location>
        <begin position="41"/>
        <end position="68"/>
    </location>
</feature>
<proteinExistence type="predicted"/>
<protein>
    <submittedName>
        <fullName evidence="3">Alkaline shock response membrane anchor protein AmaP</fullName>
    </submittedName>
</protein>
<feature type="compositionally biased region" description="Low complexity" evidence="1">
    <location>
        <begin position="1"/>
        <end position="12"/>
    </location>
</feature>
<keyword evidence="2" id="KW-0472">Membrane</keyword>
<keyword evidence="4" id="KW-1185">Reference proteome</keyword>
<evidence type="ECO:0000313" key="4">
    <source>
        <dbReference type="Proteomes" id="UP001597145"/>
    </source>
</evidence>
<evidence type="ECO:0000313" key="3">
    <source>
        <dbReference type="EMBL" id="MFD1529551.1"/>
    </source>
</evidence>
<evidence type="ECO:0000256" key="1">
    <source>
        <dbReference type="SAM" id="MobiDB-lite"/>
    </source>
</evidence>
<reference evidence="4" key="1">
    <citation type="journal article" date="2019" name="Int. J. Syst. Evol. Microbiol.">
        <title>The Global Catalogue of Microorganisms (GCM) 10K type strain sequencing project: providing services to taxonomists for standard genome sequencing and annotation.</title>
        <authorList>
            <consortium name="The Broad Institute Genomics Platform"/>
            <consortium name="The Broad Institute Genome Sequencing Center for Infectious Disease"/>
            <person name="Wu L."/>
            <person name="Ma J."/>
        </authorList>
    </citation>
    <scope>NUCLEOTIDE SEQUENCE [LARGE SCALE GENOMIC DNA]</scope>
    <source>
        <strain evidence="4">JCM 12165</strain>
    </source>
</reference>
<feature type="region of interest" description="Disordered" evidence="1">
    <location>
        <begin position="1"/>
        <end position="22"/>
    </location>
</feature>
<evidence type="ECO:0000256" key="2">
    <source>
        <dbReference type="SAM" id="Phobius"/>
    </source>
</evidence>
<dbReference type="RefSeq" id="WP_343981568.1">
    <property type="nucleotide sequence ID" value="NZ_BAAAJG010000015.1"/>
</dbReference>
<dbReference type="EMBL" id="JBHUCP010000005">
    <property type="protein sequence ID" value="MFD1529551.1"/>
    <property type="molecule type" value="Genomic_DNA"/>
</dbReference>
<comment type="caution">
    <text evidence="3">The sequence shown here is derived from an EMBL/GenBank/DDBJ whole genome shotgun (WGS) entry which is preliminary data.</text>
</comment>
<sequence length="222" mass="22931">MTTPTTPTTPTTDGTGREAGSKALGRQARAALARSTAGDRWLAILLGLVLFAAGALVALLSYGVFGTGRASRPLLDPMIVDALRAAPDLFRGIAVAVGVLLVIVGLAWAAHSVRPEARPDLVLRSDPDTAIVVSSNAAAEALSGQATAIPGVLRARARMVGADDAPAVRVTLWLADDADVREVLARLDDEVLATARTSLGIGRLPVAVRLELDHSPTAPRVS</sequence>
<feature type="transmembrane region" description="Helical" evidence="2">
    <location>
        <begin position="89"/>
        <end position="110"/>
    </location>
</feature>
<name>A0ABW4FG85_9PSEU</name>
<dbReference type="Proteomes" id="UP001597145">
    <property type="component" value="Unassembled WGS sequence"/>
</dbReference>
<gene>
    <name evidence="3" type="ORF">ACFSCY_08855</name>
</gene>
<keyword evidence="2" id="KW-0812">Transmembrane</keyword>